<reference evidence="1 2" key="1">
    <citation type="submission" date="2019-08" db="EMBL/GenBank/DDBJ databases">
        <title>In-depth cultivation of the pig gut microbiome towards novel bacterial diversity and tailored functional studies.</title>
        <authorList>
            <person name="Wylensek D."/>
            <person name="Hitch T.C.A."/>
            <person name="Clavel T."/>
        </authorList>
    </citation>
    <scope>NUCLEOTIDE SEQUENCE [LARGE SCALE GENOMIC DNA]</scope>
    <source>
        <strain evidence="1 2">WCA-470BD-2E</strain>
    </source>
</reference>
<evidence type="ECO:0000313" key="2">
    <source>
        <dbReference type="Proteomes" id="UP000452141"/>
    </source>
</evidence>
<gene>
    <name evidence="1" type="ORF">FYJ61_04370</name>
</gene>
<dbReference type="RefSeq" id="WP_154486717.1">
    <property type="nucleotide sequence ID" value="NZ_VUMW01000008.1"/>
</dbReference>
<accession>A0A844FMB5</accession>
<comment type="caution">
    <text evidence="1">The sequence shown here is derived from an EMBL/GenBank/DDBJ whole genome shotgun (WGS) entry which is preliminary data.</text>
</comment>
<dbReference type="EMBL" id="VUMW01000008">
    <property type="protein sequence ID" value="MST79721.1"/>
    <property type="molecule type" value="Genomic_DNA"/>
</dbReference>
<dbReference type="AlphaFoldDB" id="A0A844FMB5"/>
<sequence>MNIKAQKGRSWIVLLLFLQNFANFFEKVFVEKGKKKWQKPNNLSTSESDFASLAEKLTVEKAIFLTTLPGV</sequence>
<proteinExistence type="predicted"/>
<name>A0A844FMB5_9LACO</name>
<evidence type="ECO:0000313" key="1">
    <source>
        <dbReference type="EMBL" id="MST79721.1"/>
    </source>
</evidence>
<organism evidence="1 2">
    <name type="scientific">Lactobacillus equicursoris</name>
    <dbReference type="NCBI Taxonomy" id="420645"/>
    <lineage>
        <taxon>Bacteria</taxon>
        <taxon>Bacillati</taxon>
        <taxon>Bacillota</taxon>
        <taxon>Bacilli</taxon>
        <taxon>Lactobacillales</taxon>
        <taxon>Lactobacillaceae</taxon>
        <taxon>Lactobacillus</taxon>
    </lineage>
</organism>
<dbReference type="Proteomes" id="UP000452141">
    <property type="component" value="Unassembled WGS sequence"/>
</dbReference>
<protein>
    <submittedName>
        <fullName evidence="1">Uncharacterized protein</fullName>
    </submittedName>
</protein>